<evidence type="ECO:0000313" key="3">
    <source>
        <dbReference type="Proteomes" id="UP000063308"/>
    </source>
</evidence>
<protein>
    <submittedName>
        <fullName evidence="2">Uncharacterized protein</fullName>
    </submittedName>
</protein>
<organism evidence="2 3">
    <name type="scientific">Bradyrhizobium diazoefficiens</name>
    <dbReference type="NCBI Taxonomy" id="1355477"/>
    <lineage>
        <taxon>Bacteria</taxon>
        <taxon>Pseudomonadati</taxon>
        <taxon>Pseudomonadota</taxon>
        <taxon>Alphaproteobacteria</taxon>
        <taxon>Hyphomicrobiales</taxon>
        <taxon>Nitrobacteraceae</taxon>
        <taxon>Bradyrhizobium</taxon>
    </lineage>
</organism>
<sequence>MPGFGGSFGGGSTDEEGCGYESDRRARPGHSAQRLERQHLVVPKLVLPHMWPVEPSSVCERFGVSLRNAA</sequence>
<gene>
    <name evidence="2" type="ORF">NK6_4067</name>
</gene>
<dbReference type="Proteomes" id="UP000063308">
    <property type="component" value="Chromosome"/>
</dbReference>
<name>A0A0E4FTZ4_9BRAD</name>
<dbReference type="EMBL" id="AP014685">
    <property type="protein sequence ID" value="BAR57237.1"/>
    <property type="molecule type" value="Genomic_DNA"/>
</dbReference>
<feature type="region of interest" description="Disordered" evidence="1">
    <location>
        <begin position="1"/>
        <end position="33"/>
    </location>
</feature>
<evidence type="ECO:0000313" key="2">
    <source>
        <dbReference type="EMBL" id="BAR57237.1"/>
    </source>
</evidence>
<proteinExistence type="predicted"/>
<feature type="compositionally biased region" description="Gly residues" evidence="1">
    <location>
        <begin position="1"/>
        <end position="12"/>
    </location>
</feature>
<dbReference type="AlphaFoldDB" id="A0A0E4FTZ4"/>
<reference evidence="2 3" key="1">
    <citation type="submission" date="2014-11" db="EMBL/GenBank/DDBJ databases">
        <title>Symbiosis island explosion on the genome of extra-slow-growing strains of soybean bradyrhizobia with massive insertion sequences.</title>
        <authorList>
            <person name="Iida T."/>
            <person name="Minamisawa K."/>
        </authorList>
    </citation>
    <scope>NUCLEOTIDE SEQUENCE [LARGE SCALE GENOMIC DNA]</scope>
    <source>
        <strain evidence="2 3">NK6</strain>
    </source>
</reference>
<evidence type="ECO:0000256" key="1">
    <source>
        <dbReference type="SAM" id="MobiDB-lite"/>
    </source>
</evidence>
<accession>A0A0E4FTZ4</accession>